<gene>
    <name evidence="1" type="ORF">SAMN05444371_1034</name>
</gene>
<dbReference type="EMBL" id="FRAM01000001">
    <property type="protein sequence ID" value="SHK06142.1"/>
    <property type="molecule type" value="Genomic_DNA"/>
</dbReference>
<protein>
    <recommendedName>
        <fullName evidence="3">Lipoprotein</fullName>
    </recommendedName>
</protein>
<dbReference type="OrthoDB" id="714297at2"/>
<dbReference type="AlphaFoldDB" id="A0A1M6PE30"/>
<dbReference type="Proteomes" id="UP000184498">
    <property type="component" value="Unassembled WGS sequence"/>
</dbReference>
<organism evidence="1 2">
    <name type="scientific">Epilithonimonas mollis</name>
    <dbReference type="NCBI Taxonomy" id="216903"/>
    <lineage>
        <taxon>Bacteria</taxon>
        <taxon>Pseudomonadati</taxon>
        <taxon>Bacteroidota</taxon>
        <taxon>Flavobacteriia</taxon>
        <taxon>Flavobacteriales</taxon>
        <taxon>Weeksellaceae</taxon>
        <taxon>Chryseobacterium group</taxon>
        <taxon>Epilithonimonas</taxon>
    </lineage>
</organism>
<dbReference type="PROSITE" id="PS51257">
    <property type="entry name" value="PROKAR_LIPOPROTEIN"/>
    <property type="match status" value="1"/>
</dbReference>
<evidence type="ECO:0000313" key="2">
    <source>
        <dbReference type="Proteomes" id="UP000184498"/>
    </source>
</evidence>
<evidence type="ECO:0000313" key="1">
    <source>
        <dbReference type="EMBL" id="SHK06142.1"/>
    </source>
</evidence>
<reference evidence="2" key="1">
    <citation type="submission" date="2016-11" db="EMBL/GenBank/DDBJ databases">
        <authorList>
            <person name="Varghese N."/>
            <person name="Submissions S."/>
        </authorList>
    </citation>
    <scope>NUCLEOTIDE SEQUENCE [LARGE SCALE GENOMIC DNA]</scope>
    <source>
        <strain evidence="2">DSM 18016</strain>
    </source>
</reference>
<keyword evidence="2" id="KW-1185">Reference proteome</keyword>
<accession>A0A1M6PE30</accession>
<proteinExistence type="predicted"/>
<dbReference type="STRING" id="216903.SAMN05444371_1034"/>
<name>A0A1M6PE30_9FLAO</name>
<sequence length="151" mass="17957">MKKYLFLTIAVLIFSCKKEEPNKSIVKEVIQKKNLLPNDEFRKKIIPHIKDSKDRIKLGALLDSLDKRKLSFCDFVQQEFKLDDSCYDVAKKHFPLPEDQEKFLKIHNDVYDIAQQRFLYKTKMTEKDSDYLVIVYSFNENVKNFVVDIDL</sequence>
<evidence type="ECO:0008006" key="3">
    <source>
        <dbReference type="Google" id="ProtNLM"/>
    </source>
</evidence>
<dbReference type="RefSeq" id="WP_072996720.1">
    <property type="nucleotide sequence ID" value="NZ_FRAM01000001.1"/>
</dbReference>